<keyword evidence="3 9" id="KW-0479">Metal-binding</keyword>
<evidence type="ECO:0000256" key="10">
    <source>
        <dbReference type="RuleBase" id="RU000607"/>
    </source>
</evidence>
<dbReference type="KEGG" id="nch:A0U93_06850"/>
<keyword evidence="6 9" id="KW-0456">Lyase</keyword>
<dbReference type="GO" id="GO:0004325">
    <property type="term" value="F:ferrochelatase activity"/>
    <property type="evidence" value="ECO:0007669"/>
    <property type="project" value="UniProtKB-UniRule"/>
</dbReference>
<dbReference type="InterPro" id="IPR019772">
    <property type="entry name" value="Ferrochelatase_AS"/>
</dbReference>
<comment type="catalytic activity">
    <reaction evidence="9 10">
        <text>heme b + 2 H(+) = protoporphyrin IX + Fe(2+)</text>
        <dbReference type="Rhea" id="RHEA:22584"/>
        <dbReference type="ChEBI" id="CHEBI:15378"/>
        <dbReference type="ChEBI" id="CHEBI:29033"/>
        <dbReference type="ChEBI" id="CHEBI:57306"/>
        <dbReference type="ChEBI" id="CHEBI:60344"/>
        <dbReference type="EC" id="4.98.1.1"/>
    </reaction>
</comment>
<dbReference type="FunFam" id="3.40.50.1400:FF:000002">
    <property type="entry name" value="Ferrochelatase"/>
    <property type="match status" value="1"/>
</dbReference>
<dbReference type="Gene3D" id="3.40.50.1400">
    <property type="match status" value="2"/>
</dbReference>
<keyword evidence="7 9" id="KW-0627">Porphyrin biosynthesis</keyword>
<accession>A0A1U9KPF9</accession>
<dbReference type="PANTHER" id="PTHR11108:SF1">
    <property type="entry name" value="FERROCHELATASE, MITOCHONDRIAL"/>
    <property type="match status" value="1"/>
</dbReference>
<proteinExistence type="inferred from homology"/>
<keyword evidence="12" id="KW-1185">Reference proteome</keyword>
<comment type="catalytic activity">
    <reaction evidence="8">
        <text>Fe-coproporphyrin III + 2 H(+) = coproporphyrin III + Fe(2+)</text>
        <dbReference type="Rhea" id="RHEA:49572"/>
        <dbReference type="ChEBI" id="CHEBI:15378"/>
        <dbReference type="ChEBI" id="CHEBI:29033"/>
        <dbReference type="ChEBI" id="CHEBI:68438"/>
        <dbReference type="ChEBI" id="CHEBI:131725"/>
        <dbReference type="EC" id="4.99.1.9"/>
    </reaction>
    <physiologicalReaction direction="right-to-left" evidence="8">
        <dbReference type="Rhea" id="RHEA:49574"/>
    </physiologicalReaction>
</comment>
<dbReference type="PANTHER" id="PTHR11108">
    <property type="entry name" value="FERROCHELATASE"/>
    <property type="match status" value="1"/>
</dbReference>
<evidence type="ECO:0000256" key="6">
    <source>
        <dbReference type="ARBA" id="ARBA00023239"/>
    </source>
</evidence>
<dbReference type="UniPathway" id="UPA00252">
    <property type="reaction ID" value="UER00325"/>
</dbReference>
<dbReference type="InterPro" id="IPR033644">
    <property type="entry name" value="Ferrochelatase_C"/>
</dbReference>
<evidence type="ECO:0000313" key="11">
    <source>
        <dbReference type="EMBL" id="AQS87694.1"/>
    </source>
</evidence>
<dbReference type="Proteomes" id="UP000188604">
    <property type="component" value="Chromosome"/>
</dbReference>
<comment type="function">
    <text evidence="9 10">Catalyzes the ferrous insertion into protoporphyrin IX.</text>
</comment>
<dbReference type="Pfam" id="PF00762">
    <property type="entry name" value="Ferrochelatase"/>
    <property type="match status" value="1"/>
</dbReference>
<dbReference type="InterPro" id="IPR001015">
    <property type="entry name" value="Ferrochelatase"/>
</dbReference>
<evidence type="ECO:0000256" key="1">
    <source>
        <dbReference type="ARBA" id="ARBA00007718"/>
    </source>
</evidence>
<protein>
    <recommendedName>
        <fullName evidence="9 10">Ferrochelatase</fullName>
        <ecNumber evidence="9 10">4.98.1.1</ecNumber>
    </recommendedName>
    <alternativeName>
        <fullName evidence="9">Heme synthase</fullName>
    </alternativeName>
    <alternativeName>
        <fullName evidence="9">Protoheme ferro-lyase</fullName>
    </alternativeName>
</protein>
<dbReference type="InterPro" id="IPR033659">
    <property type="entry name" value="Ferrochelatase_N"/>
</dbReference>
<keyword evidence="4 9" id="KW-0408">Iron</keyword>
<dbReference type="SUPFAM" id="SSF53800">
    <property type="entry name" value="Chelatase"/>
    <property type="match status" value="1"/>
</dbReference>
<keyword evidence="2 9" id="KW-0963">Cytoplasm</keyword>
<sequence>MAFFHRAPRTPVPQEGRTGILLLNLGTPDDTGYRAVRRYLKEFLSDRRVIEASPLIWQPILQGVVLSVRPFRSGEAYARIWDKTHNASPLRVYTRAQAEALQTRLGTETPVAWGMRYGRPSVSDAVDELMDRGCDRIICLPLYPQYSATTTATANDQFFRSLMKLRRQPAVHTIPSFPDHPAYIKALENSVRDRLADLPFRPQRIIASFHGLPEQYVEAGDYYPQDCERTIVALRKALDLRDEQMPVTYQSRFGPTEWVKPYTAPFAEALPAQGITRIAVIMPGFMADCIETLDEIGNELRHAFMNAGGEEFALIPCLNDSKDAIDVIETLAVQAMKGWAT</sequence>
<evidence type="ECO:0000256" key="9">
    <source>
        <dbReference type="HAMAP-Rule" id="MF_00323"/>
    </source>
</evidence>
<dbReference type="NCBIfam" id="TIGR00109">
    <property type="entry name" value="hemH"/>
    <property type="match status" value="1"/>
</dbReference>
<dbReference type="PROSITE" id="PS00534">
    <property type="entry name" value="FERROCHELATASE"/>
    <property type="match status" value="1"/>
</dbReference>
<dbReference type="GO" id="GO:0005737">
    <property type="term" value="C:cytoplasm"/>
    <property type="evidence" value="ECO:0007669"/>
    <property type="project" value="UniProtKB-SubCell"/>
</dbReference>
<evidence type="ECO:0000256" key="7">
    <source>
        <dbReference type="ARBA" id="ARBA00023244"/>
    </source>
</evidence>
<dbReference type="EMBL" id="CP014691">
    <property type="protein sequence ID" value="AQS87694.1"/>
    <property type="molecule type" value="Genomic_DNA"/>
</dbReference>
<dbReference type="RefSeq" id="WP_077806686.1">
    <property type="nucleotide sequence ID" value="NZ_BJXS01000002.1"/>
</dbReference>
<dbReference type="OrthoDB" id="9809741at2"/>
<comment type="subcellular location">
    <subcellularLocation>
        <location evidence="9 10">Cytoplasm</location>
    </subcellularLocation>
</comment>
<evidence type="ECO:0000256" key="3">
    <source>
        <dbReference type="ARBA" id="ARBA00022723"/>
    </source>
</evidence>
<dbReference type="AlphaFoldDB" id="A0A1U9KPF9"/>
<keyword evidence="5 9" id="KW-0350">Heme biosynthesis</keyword>
<comment type="pathway">
    <text evidence="9 10">Porphyrin-containing compound metabolism; protoheme biosynthesis; protoheme from protoporphyrin-IX: step 1/1.</text>
</comment>
<name>A0A1U9KPF9_9PROT</name>
<dbReference type="EC" id="4.98.1.1" evidence="9 10"/>
<gene>
    <name evidence="9 11" type="primary">hemH</name>
    <name evidence="11" type="ORF">A0U93_06850</name>
</gene>
<evidence type="ECO:0000313" key="12">
    <source>
        <dbReference type="Proteomes" id="UP000188604"/>
    </source>
</evidence>
<evidence type="ECO:0000256" key="4">
    <source>
        <dbReference type="ARBA" id="ARBA00023004"/>
    </source>
</evidence>
<comment type="similarity">
    <text evidence="1 9 10">Belongs to the ferrochelatase family.</text>
</comment>
<evidence type="ECO:0000256" key="2">
    <source>
        <dbReference type="ARBA" id="ARBA00022490"/>
    </source>
</evidence>
<reference evidence="11 12" key="1">
    <citation type="submission" date="2016-03" db="EMBL/GenBank/DDBJ databases">
        <title>Acetic acid bacteria sequencing.</title>
        <authorList>
            <person name="Brandt J."/>
            <person name="Jakob F."/>
            <person name="Vogel R.F."/>
        </authorList>
    </citation>
    <scope>NUCLEOTIDE SEQUENCE [LARGE SCALE GENOMIC DNA]</scope>
    <source>
        <strain evidence="11 12">NBRC 101099</strain>
    </source>
</reference>
<evidence type="ECO:0000256" key="5">
    <source>
        <dbReference type="ARBA" id="ARBA00023133"/>
    </source>
</evidence>
<dbReference type="GO" id="GO:0006783">
    <property type="term" value="P:heme biosynthetic process"/>
    <property type="evidence" value="ECO:0007669"/>
    <property type="project" value="UniProtKB-UniRule"/>
</dbReference>
<dbReference type="GO" id="GO:0046872">
    <property type="term" value="F:metal ion binding"/>
    <property type="evidence" value="ECO:0007669"/>
    <property type="project" value="UniProtKB-KW"/>
</dbReference>
<feature type="binding site" evidence="9">
    <location>
        <position position="291"/>
    </location>
    <ligand>
        <name>Fe(2+)</name>
        <dbReference type="ChEBI" id="CHEBI:29033"/>
    </ligand>
</feature>
<dbReference type="CDD" id="cd03411">
    <property type="entry name" value="Ferrochelatase_N"/>
    <property type="match status" value="1"/>
</dbReference>
<dbReference type="STRING" id="320497.A0U93_06850"/>
<organism evidence="11 12">
    <name type="scientific">Neoasaia chiangmaiensis</name>
    <dbReference type="NCBI Taxonomy" id="320497"/>
    <lineage>
        <taxon>Bacteria</taxon>
        <taxon>Pseudomonadati</taxon>
        <taxon>Pseudomonadota</taxon>
        <taxon>Alphaproteobacteria</taxon>
        <taxon>Acetobacterales</taxon>
        <taxon>Acetobacteraceae</taxon>
        <taxon>Neoasaia</taxon>
    </lineage>
</organism>
<evidence type="ECO:0000256" key="8">
    <source>
        <dbReference type="ARBA" id="ARBA00024536"/>
    </source>
</evidence>
<feature type="binding site" evidence="9">
    <location>
        <position position="210"/>
    </location>
    <ligand>
        <name>Fe(2+)</name>
        <dbReference type="ChEBI" id="CHEBI:29033"/>
    </ligand>
</feature>
<dbReference type="HAMAP" id="MF_00323">
    <property type="entry name" value="Ferrochelatase"/>
    <property type="match status" value="1"/>
</dbReference>
<dbReference type="CDD" id="cd00419">
    <property type="entry name" value="Ferrochelatase_C"/>
    <property type="match status" value="1"/>
</dbReference>